<evidence type="ECO:0000313" key="11">
    <source>
        <dbReference type="Proteomes" id="UP000673691"/>
    </source>
</evidence>
<keyword evidence="7" id="KW-0788">Thiol protease</keyword>
<dbReference type="GO" id="GO:0016579">
    <property type="term" value="P:protein deubiquitination"/>
    <property type="evidence" value="ECO:0007669"/>
    <property type="project" value="InterPro"/>
</dbReference>
<evidence type="ECO:0000256" key="2">
    <source>
        <dbReference type="ARBA" id="ARBA00009085"/>
    </source>
</evidence>
<comment type="catalytic activity">
    <reaction evidence="1">
        <text>Thiol-dependent hydrolysis of ester, thioester, amide, peptide and isopeptide bonds formed by the C-terminal Gly of ubiquitin (a 76-residue protein attached to proteins as an intracellular targeting signal).</text>
        <dbReference type="EC" id="3.4.19.12"/>
    </reaction>
</comment>
<sequence>MAKKFAAAAGAGFSGGSGDGSFAGKIDAALKRGAGVATAVTRRIVFLEARRRDEKMAELAKKYSPLNVRPAPRDLAAGADRSPPASNGRGTGRTGPVHQVQRPGPHREENDVASASAAGDGIPYPKRVLFDPVRLSLKWGKAARNRQTAGLLNCGNTCFMNASLQCLAHVPPFAEYVRSGDHARTCTTTEFCAFCELEKTMIEMMGKKPAIAPKSLARNLSREFNVSGREHT</sequence>
<evidence type="ECO:0000256" key="5">
    <source>
        <dbReference type="ARBA" id="ARBA00022786"/>
    </source>
</evidence>
<feature type="region of interest" description="Disordered" evidence="8">
    <location>
        <begin position="70"/>
        <end position="119"/>
    </location>
</feature>
<dbReference type="InterPro" id="IPR050164">
    <property type="entry name" value="Peptidase_C19"/>
</dbReference>
<evidence type="ECO:0000256" key="4">
    <source>
        <dbReference type="ARBA" id="ARBA00022670"/>
    </source>
</evidence>
<dbReference type="PROSITE" id="PS50235">
    <property type="entry name" value="USP_3"/>
    <property type="match status" value="1"/>
</dbReference>
<dbReference type="AlphaFoldDB" id="A0A8H7ZQ62"/>
<keyword evidence="5" id="KW-0833">Ubl conjugation pathway</keyword>
<evidence type="ECO:0000256" key="7">
    <source>
        <dbReference type="ARBA" id="ARBA00022807"/>
    </source>
</evidence>
<feature type="domain" description="USP" evidence="9">
    <location>
        <begin position="149"/>
        <end position="232"/>
    </location>
</feature>
<dbReference type="Proteomes" id="UP000673691">
    <property type="component" value="Unassembled WGS sequence"/>
</dbReference>
<dbReference type="InterPro" id="IPR018200">
    <property type="entry name" value="USP_CS"/>
</dbReference>
<dbReference type="GO" id="GO:0005829">
    <property type="term" value="C:cytosol"/>
    <property type="evidence" value="ECO:0007669"/>
    <property type="project" value="TreeGrafter"/>
</dbReference>
<name>A0A8H7ZQ62_9FUNG</name>
<dbReference type="Gene3D" id="3.90.70.10">
    <property type="entry name" value="Cysteine proteinases"/>
    <property type="match status" value="1"/>
</dbReference>
<dbReference type="PANTHER" id="PTHR24006">
    <property type="entry name" value="UBIQUITIN CARBOXYL-TERMINAL HYDROLASE"/>
    <property type="match status" value="1"/>
</dbReference>
<dbReference type="SUPFAM" id="SSF54001">
    <property type="entry name" value="Cysteine proteinases"/>
    <property type="match status" value="1"/>
</dbReference>
<dbReference type="PANTHER" id="PTHR24006:SF758">
    <property type="entry name" value="UBIQUITIN CARBOXYL-TERMINAL HYDROLASE 36"/>
    <property type="match status" value="1"/>
</dbReference>
<comment type="similarity">
    <text evidence="2">Belongs to the peptidase C19 family.</text>
</comment>
<keyword evidence="11" id="KW-1185">Reference proteome</keyword>
<evidence type="ECO:0000256" key="3">
    <source>
        <dbReference type="ARBA" id="ARBA00012759"/>
    </source>
</evidence>
<evidence type="ECO:0000256" key="1">
    <source>
        <dbReference type="ARBA" id="ARBA00000707"/>
    </source>
</evidence>
<dbReference type="PROSITE" id="PS00972">
    <property type="entry name" value="USP_1"/>
    <property type="match status" value="1"/>
</dbReference>
<keyword evidence="4" id="KW-0645">Protease</keyword>
<evidence type="ECO:0000259" key="9">
    <source>
        <dbReference type="PROSITE" id="PS50235"/>
    </source>
</evidence>
<proteinExistence type="inferred from homology"/>
<accession>A0A8H7ZQ62</accession>
<dbReference type="GO" id="GO:0005634">
    <property type="term" value="C:nucleus"/>
    <property type="evidence" value="ECO:0007669"/>
    <property type="project" value="TreeGrafter"/>
</dbReference>
<dbReference type="InterPro" id="IPR001394">
    <property type="entry name" value="Peptidase_C19_UCH"/>
</dbReference>
<keyword evidence="6" id="KW-0378">Hydrolase</keyword>
<dbReference type="GO" id="GO:0004843">
    <property type="term" value="F:cysteine-type deubiquitinase activity"/>
    <property type="evidence" value="ECO:0007669"/>
    <property type="project" value="UniProtKB-EC"/>
</dbReference>
<evidence type="ECO:0000313" key="10">
    <source>
        <dbReference type="EMBL" id="KAG5457466.1"/>
    </source>
</evidence>
<evidence type="ECO:0000256" key="6">
    <source>
        <dbReference type="ARBA" id="ARBA00022801"/>
    </source>
</evidence>
<comment type="caution">
    <text evidence="10">The sequence shown here is derived from an EMBL/GenBank/DDBJ whole genome shotgun (WGS) entry which is preliminary data.</text>
</comment>
<dbReference type="GO" id="GO:0006508">
    <property type="term" value="P:proteolysis"/>
    <property type="evidence" value="ECO:0007669"/>
    <property type="project" value="UniProtKB-KW"/>
</dbReference>
<protein>
    <recommendedName>
        <fullName evidence="3">ubiquitinyl hydrolase 1</fullName>
        <ecNumber evidence="3">3.4.19.12</ecNumber>
    </recommendedName>
</protein>
<evidence type="ECO:0000256" key="8">
    <source>
        <dbReference type="SAM" id="MobiDB-lite"/>
    </source>
</evidence>
<reference evidence="10 11" key="1">
    <citation type="journal article" name="Sci. Rep.">
        <title>Genome-scale phylogenetic analyses confirm Olpidium as the closest living zoosporic fungus to the non-flagellated, terrestrial fungi.</title>
        <authorList>
            <person name="Chang Y."/>
            <person name="Rochon D."/>
            <person name="Sekimoto S."/>
            <person name="Wang Y."/>
            <person name="Chovatia M."/>
            <person name="Sandor L."/>
            <person name="Salamov A."/>
            <person name="Grigoriev I.V."/>
            <person name="Stajich J.E."/>
            <person name="Spatafora J.W."/>
        </authorList>
    </citation>
    <scope>NUCLEOTIDE SEQUENCE [LARGE SCALE GENOMIC DNA]</scope>
    <source>
        <strain evidence="10">S191</strain>
    </source>
</reference>
<dbReference type="Pfam" id="PF00443">
    <property type="entry name" value="UCH"/>
    <property type="match status" value="1"/>
</dbReference>
<gene>
    <name evidence="10" type="ORF">BJ554DRAFT_2515</name>
</gene>
<dbReference type="EC" id="3.4.19.12" evidence="3"/>
<dbReference type="InterPro" id="IPR038765">
    <property type="entry name" value="Papain-like_cys_pep_sf"/>
</dbReference>
<dbReference type="InterPro" id="IPR028889">
    <property type="entry name" value="USP"/>
</dbReference>
<organism evidence="10 11">
    <name type="scientific">Olpidium bornovanus</name>
    <dbReference type="NCBI Taxonomy" id="278681"/>
    <lineage>
        <taxon>Eukaryota</taxon>
        <taxon>Fungi</taxon>
        <taxon>Fungi incertae sedis</taxon>
        <taxon>Olpidiomycota</taxon>
        <taxon>Olpidiomycotina</taxon>
        <taxon>Olpidiomycetes</taxon>
        <taxon>Olpidiales</taxon>
        <taxon>Olpidiaceae</taxon>
        <taxon>Olpidium</taxon>
    </lineage>
</organism>
<dbReference type="EMBL" id="JAEFCI010010037">
    <property type="protein sequence ID" value="KAG5457466.1"/>
    <property type="molecule type" value="Genomic_DNA"/>
</dbReference>
<dbReference type="OrthoDB" id="420187at2759"/>